<gene>
    <name evidence="3" type="primary">LOC106817626</name>
</gene>
<dbReference type="SMART" id="SM00233">
    <property type="entry name" value="PH"/>
    <property type="match status" value="1"/>
</dbReference>
<evidence type="ECO:0000313" key="3">
    <source>
        <dbReference type="RefSeq" id="XP_014677793.1"/>
    </source>
</evidence>
<dbReference type="RefSeq" id="XP_014677793.1">
    <property type="nucleotide sequence ID" value="XM_014822307.1"/>
</dbReference>
<dbReference type="InterPro" id="IPR051566">
    <property type="entry name" value="CNKSR"/>
</dbReference>
<dbReference type="Gene3D" id="2.30.29.30">
    <property type="entry name" value="Pleckstrin-homology domain (PH domain)/Phosphotyrosine-binding domain (PTB)"/>
    <property type="match status" value="1"/>
</dbReference>
<evidence type="ECO:0000313" key="2">
    <source>
        <dbReference type="Proteomes" id="UP000695022"/>
    </source>
</evidence>
<keyword evidence="2" id="KW-1185">Reference proteome</keyword>
<dbReference type="Pfam" id="PF00169">
    <property type="entry name" value="PH"/>
    <property type="match status" value="1"/>
</dbReference>
<sequence>MFLCDRDLNLSPSPCQQGDRRISCQDLGNGECEGWLHRRRPVVSLLQPSKWMKRWCVLKDSNMFCYKCKDDIAADSVIFLPGFNVSPAPEIKTKKSAFKIHHKGAAFYFASDRQSDLSK</sequence>
<dbReference type="SUPFAM" id="SSF50729">
    <property type="entry name" value="PH domain-like"/>
    <property type="match status" value="1"/>
</dbReference>
<accession>A0ABM1F022</accession>
<feature type="domain" description="PH" evidence="1">
    <location>
        <begin position="29"/>
        <end position="119"/>
    </location>
</feature>
<dbReference type="InterPro" id="IPR001849">
    <property type="entry name" value="PH_domain"/>
</dbReference>
<dbReference type="Proteomes" id="UP000695022">
    <property type="component" value="Unplaced"/>
</dbReference>
<evidence type="ECO:0000259" key="1">
    <source>
        <dbReference type="PROSITE" id="PS50003"/>
    </source>
</evidence>
<dbReference type="PANTHER" id="PTHR12844">
    <property type="entry name" value="CONNECTOR ENCHANCER OF KINASE SUPPRESSOR OF RAS"/>
    <property type="match status" value="1"/>
</dbReference>
<organism evidence="2 3">
    <name type="scientific">Priapulus caudatus</name>
    <name type="common">Priapulid worm</name>
    <dbReference type="NCBI Taxonomy" id="37621"/>
    <lineage>
        <taxon>Eukaryota</taxon>
        <taxon>Metazoa</taxon>
        <taxon>Ecdysozoa</taxon>
        <taxon>Scalidophora</taxon>
        <taxon>Priapulida</taxon>
        <taxon>Priapulimorpha</taxon>
        <taxon>Priapulimorphida</taxon>
        <taxon>Priapulidae</taxon>
        <taxon>Priapulus</taxon>
    </lineage>
</organism>
<proteinExistence type="predicted"/>
<dbReference type="PROSITE" id="PS50003">
    <property type="entry name" value="PH_DOMAIN"/>
    <property type="match status" value="1"/>
</dbReference>
<dbReference type="PANTHER" id="PTHR12844:SF42">
    <property type="entry name" value="CONNECTOR ENHANCER OF KSR PROTEIN CNK"/>
    <property type="match status" value="1"/>
</dbReference>
<reference evidence="3" key="1">
    <citation type="submission" date="2025-08" db="UniProtKB">
        <authorList>
            <consortium name="RefSeq"/>
        </authorList>
    </citation>
    <scope>IDENTIFICATION</scope>
</reference>
<dbReference type="GeneID" id="106817626"/>
<name>A0ABM1F022_PRICU</name>
<dbReference type="InterPro" id="IPR011993">
    <property type="entry name" value="PH-like_dom_sf"/>
</dbReference>
<protein>
    <submittedName>
        <fullName evidence="3">Interactor protein for cytohesin exchange factors 1-like</fullName>
    </submittedName>
</protein>